<proteinExistence type="inferred from homology"/>
<reference evidence="4" key="1">
    <citation type="submission" date="2020-07" db="EMBL/GenBank/DDBJ databases">
        <authorList>
            <person name="Lin J."/>
        </authorList>
    </citation>
    <scope>NUCLEOTIDE SEQUENCE</scope>
</reference>
<keyword evidence="3" id="KW-0472">Membrane</keyword>
<name>A0A6V7NIT0_ANACO</name>
<organism evidence="4">
    <name type="scientific">Ananas comosus var. bracteatus</name>
    <name type="common">red pineapple</name>
    <dbReference type="NCBI Taxonomy" id="296719"/>
    <lineage>
        <taxon>Eukaryota</taxon>
        <taxon>Viridiplantae</taxon>
        <taxon>Streptophyta</taxon>
        <taxon>Embryophyta</taxon>
        <taxon>Tracheophyta</taxon>
        <taxon>Spermatophyta</taxon>
        <taxon>Magnoliopsida</taxon>
        <taxon>Liliopsida</taxon>
        <taxon>Poales</taxon>
        <taxon>Bromeliaceae</taxon>
        <taxon>Bromelioideae</taxon>
        <taxon>Ananas</taxon>
    </lineage>
</organism>
<dbReference type="CDD" id="cd06558">
    <property type="entry name" value="crotonase-like"/>
    <property type="match status" value="1"/>
</dbReference>
<dbReference type="Pfam" id="PF00378">
    <property type="entry name" value="ECH_1"/>
    <property type="match status" value="1"/>
</dbReference>
<gene>
    <name evidence="4" type="ORF">CB5_LOCUS1634</name>
</gene>
<dbReference type="EMBL" id="LR862139">
    <property type="protein sequence ID" value="CAD1818423.1"/>
    <property type="molecule type" value="Genomic_DNA"/>
</dbReference>
<evidence type="ECO:0000256" key="1">
    <source>
        <dbReference type="ARBA" id="ARBA00005254"/>
    </source>
</evidence>
<accession>A0A6V7NIT0</accession>
<evidence type="ECO:0000313" key="4">
    <source>
        <dbReference type="EMBL" id="CAD1818423.1"/>
    </source>
</evidence>
<feature type="compositionally biased region" description="Basic residues" evidence="2">
    <location>
        <begin position="164"/>
        <end position="175"/>
    </location>
</feature>
<feature type="transmembrane region" description="Helical" evidence="3">
    <location>
        <begin position="205"/>
        <end position="225"/>
    </location>
</feature>
<dbReference type="Gene3D" id="3.90.226.10">
    <property type="entry name" value="2-enoyl-CoA Hydratase, Chain A, domain 1"/>
    <property type="match status" value="1"/>
</dbReference>
<protein>
    <recommendedName>
        <fullName evidence="5">Enoyl-CoA hydratase 1, peroxisomal</fullName>
    </recommendedName>
</protein>
<evidence type="ECO:0000256" key="3">
    <source>
        <dbReference type="SAM" id="Phobius"/>
    </source>
</evidence>
<comment type="similarity">
    <text evidence="1">Belongs to the enoyl-CoA hydratase/isomerase family.</text>
</comment>
<dbReference type="PANTHER" id="PTHR43802">
    <property type="entry name" value="ENOYL-COA HYDRATASE"/>
    <property type="match status" value="1"/>
</dbReference>
<sequence length="296" mass="31457">MDELIVVERRPHGSAVAMVTINRPGVLNSLTRPMMVTLPGVFCRLDADAAVAAVILAGRGRTFYSGVDLAAAEDVFKGDVKDPTADPVAAMAACRKPIVGAVAGFAVTAGFEIALACDLLVAGHDAKLVDTSPTLTLPRPPLLSDLNYPRPSASSPTSTLSRRPPPRRPPCRRGRPLFLSLRSAFYVPRPAALPARLVPHRAHKLLGLLVFLDVVLAVAVMPTVLARAAGGRARQLRDDGSTARAVLPEPLLVECLQEARPAVLLFLLLRDALDTGLFSVIASLVTAYQVFTLCPK</sequence>
<feature type="region of interest" description="Disordered" evidence="2">
    <location>
        <begin position="140"/>
        <end position="175"/>
    </location>
</feature>
<dbReference type="InterPro" id="IPR001753">
    <property type="entry name" value="Enoyl-CoA_hydra/iso"/>
</dbReference>
<dbReference type="AlphaFoldDB" id="A0A6V7NIT0"/>
<dbReference type="PANTHER" id="PTHR43802:SF1">
    <property type="entry name" value="IP11341P-RELATED"/>
    <property type="match status" value="1"/>
</dbReference>
<dbReference type="GO" id="GO:0005777">
    <property type="term" value="C:peroxisome"/>
    <property type="evidence" value="ECO:0007669"/>
    <property type="project" value="TreeGrafter"/>
</dbReference>
<dbReference type="SUPFAM" id="SSF52096">
    <property type="entry name" value="ClpP/crotonase"/>
    <property type="match status" value="1"/>
</dbReference>
<evidence type="ECO:0008006" key="5">
    <source>
        <dbReference type="Google" id="ProtNLM"/>
    </source>
</evidence>
<feature type="compositionally biased region" description="Low complexity" evidence="2">
    <location>
        <begin position="140"/>
        <end position="162"/>
    </location>
</feature>
<dbReference type="InterPro" id="IPR029045">
    <property type="entry name" value="ClpP/crotonase-like_dom_sf"/>
</dbReference>
<keyword evidence="3" id="KW-1133">Transmembrane helix</keyword>
<keyword evidence="3" id="KW-0812">Transmembrane</keyword>
<evidence type="ECO:0000256" key="2">
    <source>
        <dbReference type="SAM" id="MobiDB-lite"/>
    </source>
</evidence>